<evidence type="ECO:0000313" key="1">
    <source>
        <dbReference type="EMBL" id="MBB4740884.1"/>
    </source>
</evidence>
<dbReference type="InterPro" id="IPR009351">
    <property type="entry name" value="AlkZ-like"/>
</dbReference>
<reference evidence="1 2" key="1">
    <citation type="submission" date="2020-08" db="EMBL/GenBank/DDBJ databases">
        <title>Sequencing the genomes of 1000 actinobacteria strains.</title>
        <authorList>
            <person name="Klenk H.-P."/>
        </authorList>
    </citation>
    <scope>NUCLEOTIDE SEQUENCE [LARGE SCALE GENOMIC DNA]</scope>
    <source>
        <strain evidence="1 2">DSM 45809</strain>
    </source>
</reference>
<dbReference type="PANTHER" id="PTHR38479:SF2">
    <property type="entry name" value="WINGED HELIX DNA-BINDING DOMAIN-CONTAINING PROTEIN"/>
    <property type="match status" value="1"/>
</dbReference>
<dbReference type="AlphaFoldDB" id="A0A7W7M8H6"/>
<organism evidence="1 2">
    <name type="scientific">Actinoplanes octamycinicus</name>
    <dbReference type="NCBI Taxonomy" id="135948"/>
    <lineage>
        <taxon>Bacteria</taxon>
        <taxon>Bacillati</taxon>
        <taxon>Actinomycetota</taxon>
        <taxon>Actinomycetes</taxon>
        <taxon>Micromonosporales</taxon>
        <taxon>Micromonosporaceae</taxon>
        <taxon>Actinoplanes</taxon>
    </lineage>
</organism>
<sequence length="358" mass="38344">MDTNTALSLRLTSLLLGSTGKESVREVTEWFGALQAQDLNSVLWSLGVRLPGRTRTEIVAETERRDVIRTWPMRGTVHLIPSADAHWMLELTGVRALAGAAKRREFLGLSEADADKAADILGAALAGGGRMTRSACVAAINEGGVAVSGQLGYHLLWYASQRGVTAIAPNEGAEQTFVLLDEWAPARNSPSREEALGILAHRYFRSHGPTTAKDFAGWTMLAMKDARAGIAAAGLVAVDVDGVEMWADPAVLDAGPVRGWRALPGFDEFMLGYKDRSMMATVDQLKSIVPGGNGVFQSTLSRDGKVMAVWKRTLGKKAVSVQVSPLTGFTAADWVAAEEALQPFGAFVELPVTVKRLA</sequence>
<accession>A0A7W7M8H6</accession>
<dbReference type="Pfam" id="PF06224">
    <property type="entry name" value="AlkZ-like"/>
    <property type="match status" value="1"/>
</dbReference>
<proteinExistence type="predicted"/>
<comment type="caution">
    <text evidence="1">The sequence shown here is derived from an EMBL/GenBank/DDBJ whole genome shotgun (WGS) entry which is preliminary data.</text>
</comment>
<evidence type="ECO:0008006" key="3">
    <source>
        <dbReference type="Google" id="ProtNLM"/>
    </source>
</evidence>
<dbReference type="EMBL" id="JACHNB010000001">
    <property type="protein sequence ID" value="MBB4740884.1"/>
    <property type="molecule type" value="Genomic_DNA"/>
</dbReference>
<name>A0A7W7M8H6_9ACTN</name>
<evidence type="ECO:0000313" key="2">
    <source>
        <dbReference type="Proteomes" id="UP000546162"/>
    </source>
</evidence>
<keyword evidence="2" id="KW-1185">Reference proteome</keyword>
<dbReference type="RefSeq" id="WP_185041433.1">
    <property type="nucleotide sequence ID" value="NZ_BAABFG010000005.1"/>
</dbReference>
<protein>
    <recommendedName>
        <fullName evidence="3">Winged helix DNA-binding protein</fullName>
    </recommendedName>
</protein>
<gene>
    <name evidence="1" type="ORF">BJY16_004343</name>
</gene>
<dbReference type="PANTHER" id="PTHR38479">
    <property type="entry name" value="LMO0824 PROTEIN"/>
    <property type="match status" value="1"/>
</dbReference>
<dbReference type="Proteomes" id="UP000546162">
    <property type="component" value="Unassembled WGS sequence"/>
</dbReference>